<feature type="compositionally biased region" description="Basic residues" evidence="1">
    <location>
        <begin position="394"/>
        <end position="408"/>
    </location>
</feature>
<dbReference type="OrthoDB" id="5846312at2"/>
<keyword evidence="2" id="KW-1133">Transmembrane helix</keyword>
<dbReference type="PANTHER" id="PTHR41771:SF1">
    <property type="entry name" value="MEMBRANE PROTEIN"/>
    <property type="match status" value="1"/>
</dbReference>
<proteinExistence type="predicted"/>
<feature type="transmembrane region" description="Helical" evidence="2">
    <location>
        <begin position="260"/>
        <end position="280"/>
    </location>
</feature>
<keyword evidence="2" id="KW-0812">Transmembrane</keyword>
<evidence type="ECO:0000313" key="5">
    <source>
        <dbReference type="Proteomes" id="UP000249264"/>
    </source>
</evidence>
<gene>
    <name evidence="3" type="ORF">I6G51_00770</name>
    <name evidence="4" type="ORF">NCTC10288_00229</name>
</gene>
<feature type="transmembrane region" description="Helical" evidence="2">
    <location>
        <begin position="324"/>
        <end position="346"/>
    </location>
</feature>
<feature type="transmembrane region" description="Helical" evidence="2">
    <location>
        <begin position="171"/>
        <end position="189"/>
    </location>
</feature>
<dbReference type="InterPro" id="IPR012507">
    <property type="entry name" value="YibE_F"/>
</dbReference>
<feature type="transmembrane region" description="Helical" evidence="2">
    <location>
        <begin position="366"/>
        <end position="388"/>
    </location>
</feature>
<name>A0A2X4U711_9CORY</name>
<evidence type="ECO:0000256" key="1">
    <source>
        <dbReference type="SAM" id="MobiDB-lite"/>
    </source>
</evidence>
<dbReference type="Proteomes" id="UP000594905">
    <property type="component" value="Chromosome"/>
</dbReference>
<evidence type="ECO:0000313" key="6">
    <source>
        <dbReference type="Proteomes" id="UP000594905"/>
    </source>
</evidence>
<feature type="transmembrane region" description="Helical" evidence="2">
    <location>
        <begin position="147"/>
        <end position="164"/>
    </location>
</feature>
<keyword evidence="2" id="KW-0472">Membrane</keyword>
<sequence>MTNLSPWRTGLLGFLAVAALATVAGLLILRPTSALTEHTSPDFASTYALNQPQVDGTVTTVDNHLCSDPHTGKAFDEAPLIPASGDDTSCTRVLLDLTSGDDQGRLTQLVFYGVAGDPTLNPGDEVMLSRSADGTYAFADYRRGGNLTLWAIIAAVIIVGFAAWHGLRALVGLGISLAIVLLYLVPSLVEGHAPLPLAMVACAAIIFLVVPLVHGVNWKSASALGGALVALGVAGALGWASISSTALTGASSEDNLKLLLYMPGVPVVGVLLCGFIVGALGSLNDIAVAQASTVRELHAADPTAGPGKLFASAMKVGRDHIASMVYTIVLTYTGAALPLLILIAAAQRPVGQILSSDLVATEVMRSLLGAMALTLAVPLTTAIAAFTMPEGRGPGRRQSSRRHAKHRR</sequence>
<dbReference type="Proteomes" id="UP000249264">
    <property type="component" value="Chromosome 1"/>
</dbReference>
<protein>
    <submittedName>
        <fullName evidence="4">Hypothetical membrane protein</fullName>
    </submittedName>
    <submittedName>
        <fullName evidence="3">YibE/F family protein</fullName>
    </submittedName>
</protein>
<dbReference type="EMBL" id="CP065689">
    <property type="protein sequence ID" value="QPS59789.1"/>
    <property type="molecule type" value="Genomic_DNA"/>
</dbReference>
<reference evidence="4 5" key="1">
    <citation type="submission" date="2018-06" db="EMBL/GenBank/DDBJ databases">
        <authorList>
            <consortium name="Pathogen Informatics"/>
            <person name="Doyle S."/>
        </authorList>
    </citation>
    <scope>NUCLEOTIDE SEQUENCE [LARGE SCALE GENOMIC DNA]</scope>
    <source>
        <strain evidence="4 5">NCTC10288</strain>
    </source>
</reference>
<evidence type="ECO:0000313" key="4">
    <source>
        <dbReference type="EMBL" id="SQH98425.1"/>
    </source>
</evidence>
<organism evidence="4 5">
    <name type="scientific">Corynebacterium minutissimum</name>
    <dbReference type="NCBI Taxonomy" id="38301"/>
    <lineage>
        <taxon>Bacteria</taxon>
        <taxon>Bacillati</taxon>
        <taxon>Actinomycetota</taxon>
        <taxon>Actinomycetes</taxon>
        <taxon>Mycobacteriales</taxon>
        <taxon>Corynebacteriaceae</taxon>
        <taxon>Corynebacterium</taxon>
    </lineage>
</organism>
<dbReference type="AlphaFoldDB" id="A0A2X4U711"/>
<feature type="region of interest" description="Disordered" evidence="1">
    <location>
        <begin position="388"/>
        <end position="408"/>
    </location>
</feature>
<dbReference type="GeneID" id="70782174"/>
<evidence type="ECO:0000256" key="2">
    <source>
        <dbReference type="SAM" id="Phobius"/>
    </source>
</evidence>
<feature type="transmembrane region" description="Helical" evidence="2">
    <location>
        <begin position="195"/>
        <end position="214"/>
    </location>
</feature>
<feature type="transmembrane region" description="Helical" evidence="2">
    <location>
        <begin position="221"/>
        <end position="240"/>
    </location>
</feature>
<reference evidence="3 6" key="2">
    <citation type="submission" date="2020-12" db="EMBL/GenBank/DDBJ databases">
        <title>FDA dAtabase for Regulatory Grade micrObial Sequences (FDA-ARGOS): Supporting development and validation of Infectious Disease Dx tests.</title>
        <authorList>
            <person name="Sproer C."/>
            <person name="Gronow S."/>
            <person name="Severitt S."/>
            <person name="Schroder I."/>
            <person name="Tallon L."/>
            <person name="Sadzewicz L."/>
            <person name="Zhao X."/>
            <person name="Boylan J."/>
            <person name="Ott S."/>
            <person name="Bowen H."/>
            <person name="Vavikolanu K."/>
            <person name="Mehta A."/>
            <person name="Aluvathingal J."/>
            <person name="Nadendla S."/>
            <person name="Lowell S."/>
            <person name="Myers T."/>
            <person name="Yan Y."/>
            <person name="Sichtig H."/>
        </authorList>
    </citation>
    <scope>NUCLEOTIDE SEQUENCE [LARGE SCALE GENOMIC DNA]</scope>
    <source>
        <strain evidence="3 6">FDAARGOS_894</strain>
    </source>
</reference>
<dbReference type="PANTHER" id="PTHR41771">
    <property type="entry name" value="MEMBRANE PROTEIN-RELATED"/>
    <property type="match status" value="1"/>
</dbReference>
<dbReference type="EMBL" id="LS483460">
    <property type="protein sequence ID" value="SQH98425.1"/>
    <property type="molecule type" value="Genomic_DNA"/>
</dbReference>
<keyword evidence="6" id="KW-1185">Reference proteome</keyword>
<evidence type="ECO:0000313" key="3">
    <source>
        <dbReference type="EMBL" id="QPS59789.1"/>
    </source>
</evidence>
<dbReference type="RefSeq" id="WP_039672538.1">
    <property type="nucleotide sequence ID" value="NZ_CP065689.1"/>
</dbReference>
<accession>A0A2X4U711</accession>
<dbReference type="Pfam" id="PF07907">
    <property type="entry name" value="YibE_F"/>
    <property type="match status" value="1"/>
</dbReference>
<dbReference type="KEGG" id="cmin:NCTC10288_00229"/>